<feature type="transmembrane region" description="Helical" evidence="1">
    <location>
        <begin position="59"/>
        <end position="85"/>
    </location>
</feature>
<dbReference type="EMBL" id="CAUJNA010003483">
    <property type="protein sequence ID" value="CAJ1403165.1"/>
    <property type="molecule type" value="Genomic_DNA"/>
</dbReference>
<feature type="transmembrane region" description="Helical" evidence="1">
    <location>
        <begin position="118"/>
        <end position="141"/>
    </location>
</feature>
<dbReference type="AlphaFoldDB" id="A0AA36JBI8"/>
<reference evidence="2" key="1">
    <citation type="submission" date="2023-08" db="EMBL/GenBank/DDBJ databases">
        <authorList>
            <person name="Chen Y."/>
            <person name="Shah S."/>
            <person name="Dougan E. K."/>
            <person name="Thang M."/>
            <person name="Chan C."/>
        </authorList>
    </citation>
    <scope>NUCLEOTIDE SEQUENCE</scope>
</reference>
<evidence type="ECO:0008006" key="4">
    <source>
        <dbReference type="Google" id="ProtNLM"/>
    </source>
</evidence>
<name>A0AA36JBI8_9DINO</name>
<keyword evidence="3" id="KW-1185">Reference proteome</keyword>
<evidence type="ECO:0000313" key="2">
    <source>
        <dbReference type="EMBL" id="CAJ1403165.1"/>
    </source>
</evidence>
<comment type="caution">
    <text evidence="2">The sequence shown here is derived from an EMBL/GenBank/DDBJ whole genome shotgun (WGS) entry which is preliminary data.</text>
</comment>
<organism evidence="2 3">
    <name type="scientific">Effrenium voratum</name>
    <dbReference type="NCBI Taxonomy" id="2562239"/>
    <lineage>
        <taxon>Eukaryota</taxon>
        <taxon>Sar</taxon>
        <taxon>Alveolata</taxon>
        <taxon>Dinophyceae</taxon>
        <taxon>Suessiales</taxon>
        <taxon>Symbiodiniaceae</taxon>
        <taxon>Effrenium</taxon>
    </lineage>
</organism>
<keyword evidence="1" id="KW-1133">Transmembrane helix</keyword>
<dbReference type="Proteomes" id="UP001178507">
    <property type="component" value="Unassembled WGS sequence"/>
</dbReference>
<feature type="transmembrane region" description="Helical" evidence="1">
    <location>
        <begin position="91"/>
        <end position="111"/>
    </location>
</feature>
<sequence length="234" mass="25152">MNVLSASLPGLPAPGTFSRSSPEPRILRLYPLYLGIGALGYFVEASARTFEGEAKSAHFLLLAQIIIVLSMGPLLGIANCLIRHLYPDGHLWWAASMFGGMFLLCAVMALAMSLQDSLLVVSLAVCATTLWASCAWSASIWALSWTYSWKVAAAWALVAAQALLFFLEPLCGPRGHAHCYEHCPFGAGKHQFFAFDLTLVGLILLGGCQSFDPDAFTERRSPASGPGLEKSDAV</sequence>
<gene>
    <name evidence="2" type="ORF">EVOR1521_LOCUS25902</name>
</gene>
<keyword evidence="1" id="KW-0812">Transmembrane</keyword>
<evidence type="ECO:0000256" key="1">
    <source>
        <dbReference type="SAM" id="Phobius"/>
    </source>
</evidence>
<evidence type="ECO:0000313" key="3">
    <source>
        <dbReference type="Proteomes" id="UP001178507"/>
    </source>
</evidence>
<feature type="transmembrane region" description="Helical" evidence="1">
    <location>
        <begin position="147"/>
        <end position="167"/>
    </location>
</feature>
<accession>A0AA36JBI8</accession>
<keyword evidence="1" id="KW-0472">Membrane</keyword>
<feature type="transmembrane region" description="Helical" evidence="1">
    <location>
        <begin position="28"/>
        <end position="47"/>
    </location>
</feature>
<protein>
    <recommendedName>
        <fullName evidence="4">Transmembrane protein</fullName>
    </recommendedName>
</protein>
<proteinExistence type="predicted"/>